<dbReference type="AlphaFoldDB" id="A0A914C9Z9"/>
<dbReference type="GO" id="GO:0006396">
    <property type="term" value="P:RNA processing"/>
    <property type="evidence" value="ECO:0007669"/>
    <property type="project" value="TreeGrafter"/>
</dbReference>
<dbReference type="PANTHER" id="PTHR21686">
    <property type="entry name" value="DEOXYNUCLEOTIDYLTRANSFERASE TERMINAL-INTERACTING PROTEIN 2"/>
    <property type="match status" value="1"/>
</dbReference>
<protein>
    <submittedName>
        <fullName evidence="6">Fcf2 pre-rRNA processing C-terminal domain-containing protein</fullName>
    </submittedName>
</protein>
<dbReference type="Pfam" id="PF08698">
    <property type="entry name" value="Fcf2"/>
    <property type="match status" value="1"/>
</dbReference>
<feature type="domain" description="Fcf2 pre-rRNA processing C-terminal" evidence="4">
    <location>
        <begin position="126"/>
        <end position="220"/>
    </location>
</feature>
<reference evidence="6" key="1">
    <citation type="submission" date="2022-11" db="UniProtKB">
        <authorList>
            <consortium name="WormBaseParasite"/>
        </authorList>
    </citation>
    <scope>IDENTIFICATION</scope>
</reference>
<evidence type="ECO:0000256" key="3">
    <source>
        <dbReference type="SAM" id="MobiDB-lite"/>
    </source>
</evidence>
<feature type="compositionally biased region" description="Basic residues" evidence="3">
    <location>
        <begin position="241"/>
        <end position="254"/>
    </location>
</feature>
<proteinExistence type="predicted"/>
<dbReference type="InterPro" id="IPR039883">
    <property type="entry name" value="Fcf2/DNTTIP2"/>
</dbReference>
<name>A0A914C9Z9_9BILA</name>
<feature type="compositionally biased region" description="Basic and acidic residues" evidence="3">
    <location>
        <begin position="1"/>
        <end position="11"/>
    </location>
</feature>
<evidence type="ECO:0000256" key="2">
    <source>
        <dbReference type="ARBA" id="ARBA00023242"/>
    </source>
</evidence>
<dbReference type="InterPro" id="IPR014810">
    <property type="entry name" value="Fcf2_C"/>
</dbReference>
<feature type="region of interest" description="Disordered" evidence="3">
    <location>
        <begin position="230"/>
        <end position="254"/>
    </location>
</feature>
<dbReference type="GO" id="GO:0003723">
    <property type="term" value="F:RNA binding"/>
    <property type="evidence" value="ECO:0007669"/>
    <property type="project" value="TreeGrafter"/>
</dbReference>
<dbReference type="WBParaSite" id="ACRNAN_Path_681.g2541.t1">
    <property type="protein sequence ID" value="ACRNAN_Path_681.g2541.t1"/>
    <property type="gene ID" value="ACRNAN_Path_681.g2541"/>
</dbReference>
<feature type="region of interest" description="Disordered" evidence="3">
    <location>
        <begin position="1"/>
        <end position="25"/>
    </location>
</feature>
<comment type="subcellular location">
    <subcellularLocation>
        <location evidence="1">Nucleus</location>
        <location evidence="1">Nucleolus</location>
    </subcellularLocation>
</comment>
<evidence type="ECO:0000256" key="1">
    <source>
        <dbReference type="ARBA" id="ARBA00004604"/>
    </source>
</evidence>
<dbReference type="Proteomes" id="UP000887540">
    <property type="component" value="Unplaced"/>
</dbReference>
<keyword evidence="5" id="KW-1185">Reference proteome</keyword>
<organism evidence="5 6">
    <name type="scientific">Acrobeloides nanus</name>
    <dbReference type="NCBI Taxonomy" id="290746"/>
    <lineage>
        <taxon>Eukaryota</taxon>
        <taxon>Metazoa</taxon>
        <taxon>Ecdysozoa</taxon>
        <taxon>Nematoda</taxon>
        <taxon>Chromadorea</taxon>
        <taxon>Rhabditida</taxon>
        <taxon>Tylenchina</taxon>
        <taxon>Cephalobomorpha</taxon>
        <taxon>Cephaloboidea</taxon>
        <taxon>Cephalobidae</taxon>
        <taxon>Acrobeloides</taxon>
    </lineage>
</organism>
<evidence type="ECO:0000313" key="6">
    <source>
        <dbReference type="WBParaSite" id="ACRNAN_Path_681.g2541.t1"/>
    </source>
</evidence>
<sequence>MLRNLFRHDLTSSDNESDSDSDILQSTKSAESKIINFRCSSYVKPSISQENSLFVIDTEEVEPIDNEPDVSKLKEQPLILKPTTDPEILKILEKSVVKPGFDQKPAEEIVAKSMRQLKRERKIQSEKTKGQDWFDLPATELTEEKQRDLEIIRMRDAIDPKTHYRKEDTTQKLPKYFQVGHIVEGKADFYSSRLTKKERKRTLVEEILHDQDLMAKNKKRYTDIKAREAITKRGSFQRRGGLSKRSKHIKQKQK</sequence>
<keyword evidence="2" id="KW-0539">Nucleus</keyword>
<dbReference type="PANTHER" id="PTHR21686:SF12">
    <property type="entry name" value="DEOXYNUCLEOTIDYLTRANSFERASE TERMINAL-INTERACTING PROTEIN 2"/>
    <property type="match status" value="1"/>
</dbReference>
<evidence type="ECO:0000259" key="4">
    <source>
        <dbReference type="Pfam" id="PF08698"/>
    </source>
</evidence>
<dbReference type="GO" id="GO:0005730">
    <property type="term" value="C:nucleolus"/>
    <property type="evidence" value="ECO:0007669"/>
    <property type="project" value="UniProtKB-SubCell"/>
</dbReference>
<accession>A0A914C9Z9</accession>
<evidence type="ECO:0000313" key="5">
    <source>
        <dbReference type="Proteomes" id="UP000887540"/>
    </source>
</evidence>